<sequence length="120" mass="12449">MDCAAPRKQPAAGPTPRRELANGSAELVLGAGAAHGAPWAPCLGVGPAAGHFQGERGVRTGRFCRSRSLESDFIQLIVYVPTKRSKSAECDLNTGASIDSWSGALWVAIPQSPLPIGILG</sequence>
<reference evidence="2" key="1">
    <citation type="journal article" date="2013" name="Nat. Genet.">
        <title>The draft genomes of soft-shell turtle and green sea turtle yield insights into the development and evolution of the turtle-specific body plan.</title>
        <authorList>
            <person name="Wang Z."/>
            <person name="Pascual-Anaya J."/>
            <person name="Zadissa A."/>
            <person name="Li W."/>
            <person name="Niimura Y."/>
            <person name="Huang Z."/>
            <person name="Li C."/>
            <person name="White S."/>
            <person name="Xiong Z."/>
            <person name="Fang D."/>
            <person name="Wang B."/>
            <person name="Ming Y."/>
            <person name="Chen Y."/>
            <person name="Zheng Y."/>
            <person name="Kuraku S."/>
            <person name="Pignatelli M."/>
            <person name="Herrero J."/>
            <person name="Beal K."/>
            <person name="Nozawa M."/>
            <person name="Li Q."/>
            <person name="Wang J."/>
            <person name="Zhang H."/>
            <person name="Yu L."/>
            <person name="Shigenobu S."/>
            <person name="Wang J."/>
            <person name="Liu J."/>
            <person name="Flicek P."/>
            <person name="Searle S."/>
            <person name="Wang J."/>
            <person name="Kuratani S."/>
            <person name="Yin Y."/>
            <person name="Aken B."/>
            <person name="Zhang G."/>
            <person name="Irie N."/>
        </authorList>
    </citation>
    <scope>NUCLEOTIDE SEQUENCE [LARGE SCALE GENOMIC DNA]</scope>
</reference>
<keyword evidence="2" id="KW-1185">Reference proteome</keyword>
<gene>
    <name evidence="1" type="ORF">UY3_02858</name>
</gene>
<dbReference type="EMBL" id="KB515362">
    <property type="protein sequence ID" value="EMP39907.1"/>
    <property type="molecule type" value="Genomic_DNA"/>
</dbReference>
<name>M7CG83_CHEMY</name>
<evidence type="ECO:0000313" key="2">
    <source>
        <dbReference type="Proteomes" id="UP000031443"/>
    </source>
</evidence>
<protein>
    <submittedName>
        <fullName evidence="1">Uncharacterized protein</fullName>
    </submittedName>
</protein>
<dbReference type="AlphaFoldDB" id="M7CG83"/>
<proteinExistence type="predicted"/>
<dbReference type="Proteomes" id="UP000031443">
    <property type="component" value="Unassembled WGS sequence"/>
</dbReference>
<accession>M7CG83</accession>
<evidence type="ECO:0000313" key="1">
    <source>
        <dbReference type="EMBL" id="EMP39907.1"/>
    </source>
</evidence>
<organism evidence="1 2">
    <name type="scientific">Chelonia mydas</name>
    <name type="common">Green sea-turtle</name>
    <name type="synonym">Chelonia agassizi</name>
    <dbReference type="NCBI Taxonomy" id="8469"/>
    <lineage>
        <taxon>Eukaryota</taxon>
        <taxon>Metazoa</taxon>
        <taxon>Chordata</taxon>
        <taxon>Craniata</taxon>
        <taxon>Vertebrata</taxon>
        <taxon>Euteleostomi</taxon>
        <taxon>Archelosauria</taxon>
        <taxon>Testudinata</taxon>
        <taxon>Testudines</taxon>
        <taxon>Cryptodira</taxon>
        <taxon>Durocryptodira</taxon>
        <taxon>Americhelydia</taxon>
        <taxon>Chelonioidea</taxon>
        <taxon>Cheloniidae</taxon>
        <taxon>Chelonia</taxon>
    </lineage>
</organism>